<organism evidence="1 2">
    <name type="scientific">Eiseniibacteriota bacterium</name>
    <dbReference type="NCBI Taxonomy" id="2212470"/>
    <lineage>
        <taxon>Bacteria</taxon>
        <taxon>Candidatus Eiseniibacteriota</taxon>
    </lineage>
</organism>
<name>A0A956RPQ7_UNCEI</name>
<gene>
    <name evidence="1" type="ORF">KC729_08110</name>
</gene>
<reference evidence="1" key="1">
    <citation type="submission" date="2020-04" db="EMBL/GenBank/DDBJ databases">
        <authorList>
            <person name="Zhang T."/>
        </authorList>
    </citation>
    <scope>NUCLEOTIDE SEQUENCE</scope>
    <source>
        <strain evidence="1">HKST-UBA01</strain>
    </source>
</reference>
<reference evidence="1" key="2">
    <citation type="journal article" date="2021" name="Microbiome">
        <title>Successional dynamics and alternative stable states in a saline activated sludge microbial community over 9 years.</title>
        <authorList>
            <person name="Wang Y."/>
            <person name="Ye J."/>
            <person name="Ju F."/>
            <person name="Liu L."/>
            <person name="Boyd J.A."/>
            <person name="Deng Y."/>
            <person name="Parks D.H."/>
            <person name="Jiang X."/>
            <person name="Yin X."/>
            <person name="Woodcroft B.J."/>
            <person name="Tyson G.W."/>
            <person name="Hugenholtz P."/>
            <person name="Polz M.F."/>
            <person name="Zhang T."/>
        </authorList>
    </citation>
    <scope>NUCLEOTIDE SEQUENCE</scope>
    <source>
        <strain evidence="1">HKST-UBA01</strain>
    </source>
</reference>
<dbReference type="EMBL" id="JAGQHR010000203">
    <property type="protein sequence ID" value="MCA9727632.1"/>
    <property type="molecule type" value="Genomic_DNA"/>
</dbReference>
<dbReference type="AlphaFoldDB" id="A0A956RPQ7"/>
<dbReference type="Proteomes" id="UP000697710">
    <property type="component" value="Unassembled WGS sequence"/>
</dbReference>
<protein>
    <submittedName>
        <fullName evidence="1">Uncharacterized protein</fullName>
    </submittedName>
</protein>
<evidence type="ECO:0000313" key="1">
    <source>
        <dbReference type="EMBL" id="MCA9727632.1"/>
    </source>
</evidence>
<sequence>MARLPALRSRRQAHSRCLQLALPDGVLRSNGETDASAIAVTRHVEWVLELLAEIGGHRHRVEDRTAGMWGATSRGRLVVTTHHGNWIVGARALVERLGPIHTVAGVQLRGGWSDSVADHLARQGVHLTDVFGLRRTLRAGGTVVLHLDGQTGPHRGRSHPIGVVAAARLAVWERPEIFAARCVLAGPGSFVLEGVPLGLAQRGEEGDVPSTFSSWEHRFTRLLQDWVAGDPGGWMLFSPRHLAFAEVGR</sequence>
<proteinExistence type="predicted"/>
<evidence type="ECO:0000313" key="2">
    <source>
        <dbReference type="Proteomes" id="UP000697710"/>
    </source>
</evidence>
<accession>A0A956RPQ7</accession>
<comment type="caution">
    <text evidence="1">The sequence shown here is derived from an EMBL/GenBank/DDBJ whole genome shotgun (WGS) entry which is preliminary data.</text>
</comment>